<sequence>MSNTDKSSLSSDIDAWIGFAATGNDWELEQLRHLVGQQDTLGQTALMHYVKNGWYKRIYLFAGEVACRDVNGDDALAHAKRVHNEEAVHRIAILLKDAQKRKGH</sequence>
<comment type="caution">
    <text evidence="1">The sequence shown here is derived from an EMBL/GenBank/DDBJ whole genome shotgun (WGS) entry which is preliminary data.</text>
</comment>
<proteinExistence type="predicted"/>
<evidence type="ECO:0000313" key="1">
    <source>
        <dbReference type="EMBL" id="ESU36857.1"/>
    </source>
</evidence>
<gene>
    <name evidence="1" type="ORF">DHA2_152174</name>
</gene>
<dbReference type="VEuPathDB" id="GiardiaDB:GL50803_002155"/>
<dbReference type="VEuPathDB" id="GiardiaDB:DHA2_152174"/>
<dbReference type="Proteomes" id="UP000018320">
    <property type="component" value="Unassembled WGS sequence"/>
</dbReference>
<evidence type="ECO:0000313" key="2">
    <source>
        <dbReference type="Proteomes" id="UP000018320"/>
    </source>
</evidence>
<dbReference type="AlphaFoldDB" id="V6TEN1"/>
<name>V6TEN1_GIAIN</name>
<organism evidence="1 2">
    <name type="scientific">Giardia intestinalis</name>
    <name type="common">Giardia lamblia</name>
    <dbReference type="NCBI Taxonomy" id="5741"/>
    <lineage>
        <taxon>Eukaryota</taxon>
        <taxon>Metamonada</taxon>
        <taxon>Diplomonadida</taxon>
        <taxon>Hexamitidae</taxon>
        <taxon>Giardiinae</taxon>
        <taxon>Giardia</taxon>
    </lineage>
</organism>
<reference evidence="2" key="1">
    <citation type="submission" date="2012-02" db="EMBL/GenBank/DDBJ databases">
        <title>Genome sequencing of Giardia lamblia Genotypes A2 and B isolates (DH and GS) and comparative analysis with the genomes of Genotypes A1 and E (WB and Pig).</title>
        <authorList>
            <person name="Adam R."/>
            <person name="Dahlstrom E."/>
            <person name="Martens C."/>
            <person name="Bruno D."/>
            <person name="Barbian K."/>
            <person name="Porcella S.F."/>
            <person name="Nash T."/>
        </authorList>
    </citation>
    <scope>NUCLEOTIDE SEQUENCE</scope>
    <source>
        <strain evidence="2">DH</strain>
    </source>
</reference>
<accession>V6TEN1</accession>
<evidence type="ECO:0008006" key="3">
    <source>
        <dbReference type="Google" id="ProtNLM"/>
    </source>
</evidence>
<reference evidence="1 2" key="2">
    <citation type="journal article" date="2013" name="Genome Biol. Evol.">
        <title>Genome sequencing of Giardia lamblia genotypes A2 and B isolates (DH and GS) and comparative analysis with the genomes of genotypes A1 and E (WB and Pig).</title>
        <authorList>
            <person name="Adam R.D."/>
            <person name="Dahlstrom E.W."/>
            <person name="Martens C.A."/>
            <person name="Bruno D.P."/>
            <person name="Barbian K.D."/>
            <person name="Ricklefs S.M."/>
            <person name="Hernandez M.M."/>
            <person name="Narla N.P."/>
            <person name="Patel R.B."/>
            <person name="Porcella S.F."/>
            <person name="Nash T.E."/>
        </authorList>
    </citation>
    <scope>NUCLEOTIDE SEQUENCE [LARGE SCALE GENOMIC DNA]</scope>
    <source>
        <strain evidence="1 2">DH</strain>
    </source>
</reference>
<dbReference type="EMBL" id="AHGT01000038">
    <property type="protein sequence ID" value="ESU36857.1"/>
    <property type="molecule type" value="Genomic_DNA"/>
</dbReference>
<dbReference type="VEuPathDB" id="GiardiaDB:QR46_2736"/>
<dbReference type="VEuPathDB" id="GiardiaDB:GL50581_1181"/>
<protein>
    <recommendedName>
        <fullName evidence="3">Ankyrin repeat protein</fullName>
    </recommendedName>
</protein>